<dbReference type="PANTHER" id="PTHR33606:SF3">
    <property type="entry name" value="PROTEIN YCII"/>
    <property type="match status" value="1"/>
</dbReference>
<dbReference type="GeneID" id="8098680"/>
<dbReference type="PANTHER" id="PTHR33606">
    <property type="entry name" value="PROTEIN YCII"/>
    <property type="match status" value="1"/>
</dbReference>
<dbReference type="VEuPathDB" id="FungiDB:TSTA_001860"/>
<dbReference type="eggNOG" id="ENOG502SC09">
    <property type="taxonomic scope" value="Eukaryota"/>
</dbReference>
<dbReference type="InterPro" id="IPR051807">
    <property type="entry name" value="Sec-metab_biosynth-assoc"/>
</dbReference>
<dbReference type="PhylomeDB" id="B8MT36"/>
<dbReference type="InterPro" id="IPR005545">
    <property type="entry name" value="YCII"/>
</dbReference>
<proteinExistence type="predicted"/>
<dbReference type="AlphaFoldDB" id="B8MT36"/>
<dbReference type="HOGENOM" id="CLU_110355_2_4_1"/>
<dbReference type="Gene3D" id="3.30.70.1060">
    <property type="entry name" value="Dimeric alpha+beta barrel"/>
    <property type="match status" value="1"/>
</dbReference>
<dbReference type="InParanoid" id="B8MT36"/>
<dbReference type="OMA" id="CWERLPF"/>
<dbReference type="OrthoDB" id="5519740at2759"/>
<evidence type="ECO:0000313" key="3">
    <source>
        <dbReference type="Proteomes" id="UP000001745"/>
    </source>
</evidence>
<dbReference type="InterPro" id="IPR011008">
    <property type="entry name" value="Dimeric_a/b-barrel"/>
</dbReference>
<sequence>MTQLYDWLVQTPANAADLENRINTRPAHLEHNKPLIEAGILVWGGPSLAHHPKSAGDDLAITGSVMCIRAGSEEEVREMIRNDPYAKVGFWYPEQAIITPMSELILNLILDPNSLLCWERLPFLVA</sequence>
<evidence type="ECO:0000259" key="1">
    <source>
        <dbReference type="Pfam" id="PF03795"/>
    </source>
</evidence>
<dbReference type="Pfam" id="PF03795">
    <property type="entry name" value="YCII"/>
    <property type="match status" value="1"/>
</dbReference>
<evidence type="ECO:0000313" key="2">
    <source>
        <dbReference type="EMBL" id="EED12118.1"/>
    </source>
</evidence>
<dbReference type="Proteomes" id="UP000001745">
    <property type="component" value="Unassembled WGS sequence"/>
</dbReference>
<dbReference type="EMBL" id="EQ962660">
    <property type="protein sequence ID" value="EED12118.1"/>
    <property type="molecule type" value="Genomic_DNA"/>
</dbReference>
<dbReference type="RefSeq" id="XP_002487772.1">
    <property type="nucleotide sequence ID" value="XM_002487727.1"/>
</dbReference>
<protein>
    <recommendedName>
        <fullName evidence="1">YCII-related domain-containing protein</fullName>
    </recommendedName>
</protein>
<dbReference type="SUPFAM" id="SSF54909">
    <property type="entry name" value="Dimeric alpha+beta barrel"/>
    <property type="match status" value="1"/>
</dbReference>
<feature type="domain" description="YCII-related" evidence="1">
    <location>
        <begin position="11"/>
        <end position="91"/>
    </location>
</feature>
<name>B8MT36_TALSN</name>
<gene>
    <name evidence="2" type="ORF">TSTA_001860</name>
</gene>
<organism evidence="2 3">
    <name type="scientific">Talaromyces stipitatus (strain ATCC 10500 / CBS 375.48 / QM 6759 / NRRL 1006)</name>
    <name type="common">Penicillium stipitatum</name>
    <dbReference type="NCBI Taxonomy" id="441959"/>
    <lineage>
        <taxon>Eukaryota</taxon>
        <taxon>Fungi</taxon>
        <taxon>Dikarya</taxon>
        <taxon>Ascomycota</taxon>
        <taxon>Pezizomycotina</taxon>
        <taxon>Eurotiomycetes</taxon>
        <taxon>Eurotiomycetidae</taxon>
        <taxon>Eurotiales</taxon>
        <taxon>Trichocomaceae</taxon>
        <taxon>Talaromyces</taxon>
        <taxon>Talaromyces sect. Talaromyces</taxon>
    </lineage>
</organism>
<accession>B8MT36</accession>
<keyword evidence="3" id="KW-1185">Reference proteome</keyword>
<reference evidence="3" key="1">
    <citation type="journal article" date="2015" name="Genome Announc.">
        <title>Genome sequence of the AIDS-associated pathogen Penicillium marneffei (ATCC18224) and its near taxonomic relative Talaromyces stipitatus (ATCC10500).</title>
        <authorList>
            <person name="Nierman W.C."/>
            <person name="Fedorova-Abrams N.D."/>
            <person name="Andrianopoulos A."/>
        </authorList>
    </citation>
    <scope>NUCLEOTIDE SEQUENCE [LARGE SCALE GENOMIC DNA]</scope>
    <source>
        <strain evidence="3">ATCC 10500 / CBS 375.48 / QM 6759 / NRRL 1006</strain>
    </source>
</reference>